<dbReference type="SUPFAM" id="SSF89069">
    <property type="entry name" value="N-terminal, cytoplasmic domain of anti-sigmaE factor RseA"/>
    <property type="match status" value="1"/>
</dbReference>
<proteinExistence type="predicted"/>
<dbReference type="InterPro" id="IPR005572">
    <property type="entry name" value="Anti-sigma_E_RseA_N"/>
</dbReference>
<evidence type="ECO:0000313" key="4">
    <source>
        <dbReference type="Proteomes" id="UP000295380"/>
    </source>
</evidence>
<dbReference type="EMBL" id="SOBR01000001">
    <property type="protein sequence ID" value="TDU25078.1"/>
    <property type="molecule type" value="Genomic_DNA"/>
</dbReference>
<dbReference type="Pfam" id="PF03872">
    <property type="entry name" value="RseA_N"/>
    <property type="match status" value="1"/>
</dbReference>
<dbReference type="InterPro" id="IPR052383">
    <property type="entry name" value="Anti-sigma-E_RseA-like"/>
</dbReference>
<keyword evidence="4" id="KW-1185">Reference proteome</keyword>
<feature type="domain" description="Anti sigma-E protein RseA N-terminal" evidence="2">
    <location>
        <begin position="6"/>
        <end position="84"/>
    </location>
</feature>
<evidence type="ECO:0000259" key="2">
    <source>
        <dbReference type="Pfam" id="PF03872"/>
    </source>
</evidence>
<reference evidence="3 4" key="1">
    <citation type="submission" date="2019-03" db="EMBL/GenBank/DDBJ databases">
        <title>Genomic Encyclopedia of Type Strains, Phase IV (KMG-IV): sequencing the most valuable type-strain genomes for metagenomic binning, comparative biology and taxonomic classification.</title>
        <authorList>
            <person name="Goeker M."/>
        </authorList>
    </citation>
    <scope>NUCLEOTIDE SEQUENCE [LARGE SCALE GENOMIC DNA]</scope>
    <source>
        <strain evidence="3 4">DSM 6770</strain>
    </source>
</reference>
<dbReference type="InterPro" id="IPR036147">
    <property type="entry name" value="Anti-sigma_E_RseA_N_sf"/>
</dbReference>
<dbReference type="Gene3D" id="1.10.10.880">
    <property type="entry name" value="Anti sigma-E protein RseA, N-terminal domain"/>
    <property type="match status" value="1"/>
</dbReference>
<evidence type="ECO:0000313" key="3">
    <source>
        <dbReference type="EMBL" id="TDU25078.1"/>
    </source>
</evidence>
<accession>A0A4R7NVN1</accession>
<organism evidence="3 4">
    <name type="scientific">Chromohalobacter marismortui</name>
    <dbReference type="NCBI Taxonomy" id="42055"/>
    <lineage>
        <taxon>Bacteria</taxon>
        <taxon>Pseudomonadati</taxon>
        <taxon>Pseudomonadota</taxon>
        <taxon>Gammaproteobacteria</taxon>
        <taxon>Oceanospirillales</taxon>
        <taxon>Halomonadaceae</taxon>
        <taxon>Chromohalobacter</taxon>
    </lineage>
</organism>
<protein>
    <submittedName>
        <fullName evidence="3">Sigma-E factor negative regulatory protein RseA</fullName>
    </submittedName>
</protein>
<name>A0A4R7NVN1_9GAMM</name>
<comment type="caution">
    <text evidence="3">The sequence shown here is derived from an EMBL/GenBank/DDBJ whole genome shotgun (WGS) entry which is preliminary data.</text>
</comment>
<dbReference type="PANTHER" id="PTHR38104:SF1">
    <property type="entry name" value="ANTI-SIGMA-E FACTOR RSEA"/>
    <property type="match status" value="1"/>
</dbReference>
<dbReference type="PANTHER" id="PTHR38104">
    <property type="match status" value="1"/>
</dbReference>
<dbReference type="GO" id="GO:0016989">
    <property type="term" value="F:sigma factor antagonist activity"/>
    <property type="evidence" value="ECO:0007669"/>
    <property type="project" value="InterPro"/>
</dbReference>
<evidence type="ECO:0000256" key="1">
    <source>
        <dbReference type="SAM" id="MobiDB-lite"/>
    </source>
</evidence>
<gene>
    <name evidence="3" type="ORF">C8E00_101470</name>
</gene>
<feature type="region of interest" description="Disordered" evidence="1">
    <location>
        <begin position="123"/>
        <end position="153"/>
    </location>
</feature>
<sequence length="256" mass="26839">MNQNVRESLSALMDNEGDDLEMRRVMKSLQDAPDDAETWRRYHLARSMMQRDRSVDVSTDLSAGIMARLAEEPGPSEATTQETRRSVPFSFAGSTAVAAAVSLMVITGVQVYNANTPSGLGGDGAEFASDDASSGALSPGERGASVQPASLQSAPSGIEAMPASFGGGSTGFFTASSSDNPVFPNFAPPEPSGVMEVSMGGSLFSDSLPQTAHSDYEQSRLLQAYLKKQHADAMGDAWMSSSRVPDGTGAEVTSQP</sequence>
<dbReference type="Proteomes" id="UP000295380">
    <property type="component" value="Unassembled WGS sequence"/>
</dbReference>
<dbReference type="CDD" id="cd16328">
    <property type="entry name" value="RseA_N"/>
    <property type="match status" value="1"/>
</dbReference>
<dbReference type="AlphaFoldDB" id="A0A4R7NVN1"/>
<dbReference type="RefSeq" id="WP_166638215.1">
    <property type="nucleotide sequence ID" value="NZ_SOBR01000001.1"/>
</dbReference>